<dbReference type="AlphaFoldDB" id="A0AAV1CY40"/>
<evidence type="ECO:0000256" key="2">
    <source>
        <dbReference type="SAM" id="Phobius"/>
    </source>
</evidence>
<accession>A0AAV1CY40</accession>
<feature type="compositionally biased region" description="Basic and acidic residues" evidence="1">
    <location>
        <begin position="295"/>
        <end position="310"/>
    </location>
</feature>
<keyword evidence="4" id="KW-1185">Reference proteome</keyword>
<feature type="compositionally biased region" description="Polar residues" evidence="1">
    <location>
        <begin position="156"/>
        <end position="165"/>
    </location>
</feature>
<feature type="compositionally biased region" description="Basic and acidic residues" evidence="1">
    <location>
        <begin position="573"/>
        <end position="595"/>
    </location>
</feature>
<evidence type="ECO:0000313" key="3">
    <source>
        <dbReference type="EMBL" id="CAI9100570.1"/>
    </source>
</evidence>
<keyword evidence="2" id="KW-0812">Transmembrane</keyword>
<organism evidence="3 4">
    <name type="scientific">Oldenlandia corymbosa var. corymbosa</name>
    <dbReference type="NCBI Taxonomy" id="529605"/>
    <lineage>
        <taxon>Eukaryota</taxon>
        <taxon>Viridiplantae</taxon>
        <taxon>Streptophyta</taxon>
        <taxon>Embryophyta</taxon>
        <taxon>Tracheophyta</taxon>
        <taxon>Spermatophyta</taxon>
        <taxon>Magnoliopsida</taxon>
        <taxon>eudicotyledons</taxon>
        <taxon>Gunneridae</taxon>
        <taxon>Pentapetalae</taxon>
        <taxon>asterids</taxon>
        <taxon>lamiids</taxon>
        <taxon>Gentianales</taxon>
        <taxon>Rubiaceae</taxon>
        <taxon>Rubioideae</taxon>
        <taxon>Spermacoceae</taxon>
        <taxon>Hedyotis-Oldenlandia complex</taxon>
        <taxon>Oldenlandia</taxon>
    </lineage>
</organism>
<dbReference type="PANTHER" id="PTHR36810:SF1">
    <property type="entry name" value="OS05G0232200 PROTEIN"/>
    <property type="match status" value="1"/>
</dbReference>
<dbReference type="EMBL" id="OX459120">
    <property type="protein sequence ID" value="CAI9100570.1"/>
    <property type="molecule type" value="Genomic_DNA"/>
</dbReference>
<feature type="compositionally biased region" description="Basic and acidic residues" evidence="1">
    <location>
        <begin position="331"/>
        <end position="345"/>
    </location>
</feature>
<keyword evidence="2" id="KW-1133">Transmembrane helix</keyword>
<keyword evidence="2" id="KW-0472">Membrane</keyword>
<feature type="transmembrane region" description="Helical" evidence="2">
    <location>
        <begin position="615"/>
        <end position="635"/>
    </location>
</feature>
<feature type="compositionally biased region" description="Basic and acidic residues" evidence="1">
    <location>
        <begin position="253"/>
        <end position="276"/>
    </location>
</feature>
<feature type="compositionally biased region" description="Polar residues" evidence="1">
    <location>
        <begin position="425"/>
        <end position="435"/>
    </location>
</feature>
<protein>
    <submittedName>
        <fullName evidence="3">OLC1v1037697C1</fullName>
    </submittedName>
</protein>
<evidence type="ECO:0000313" key="4">
    <source>
        <dbReference type="Proteomes" id="UP001161247"/>
    </source>
</evidence>
<dbReference type="Proteomes" id="UP001161247">
    <property type="component" value="Chromosome 3"/>
</dbReference>
<feature type="region of interest" description="Disordered" evidence="1">
    <location>
        <begin position="425"/>
        <end position="455"/>
    </location>
</feature>
<sequence>MYSSDLVPTDHHHHHQPNSSFLADLLNVLCGFPILMPGTIQVSVMDFCPPPASTPPTLLTVSLGKREFQTSDKGEFSFPLINLRDNLVVKILDDEGNETAQKGIQTMSIVQKVSWDETFFFEGGGFVHLKLQFVLTEEDRTRIRLKREAALKKKQGNVSKISDNSDITHSDGDSATSLVQAEGKKSGSPDNVTSPASLLPNADISPPDPQSNYGREGATVKDKNSKSTDEREGAFSFPMIQRRVVQHSSAEQNFKKLETESSRRNVHPDRVKEDSSRLVQSGTYVAQTNSLICPGKDDDRDDKLKQEVPLERSPSNVRNLVRAFESSQAKQDSKSSVKVEADRSGTKNVGKHGYPKDYYPKNFSESEGRQKDAFVAGDLRPTLESSSERGEGTDSAKRFIDNIASEMRKTQKKLISVPILSVENESTSGLSTGSPKQLERLSPTEKPTVSGRMNADPYEGDYSPSLSIEKHYSGGTLLAEGRGRTDSTKIGIPVASIEKSKSLECYEEEHFYSQHSGLWIFPNNVEPLCVTAAGKWVRNLLGSGPPDTKFQQKKKSSSSSREGVHQKKSSSLSREREEEFKPHESEHEMQNHPEESQSSSSSRSERSPDNTSGRLFGQVIKIAIIVGFGVLVFVTRQRDPRKSKRDRDELLLATSEFINEQSTIEE</sequence>
<dbReference type="PANTHER" id="PTHR36810">
    <property type="entry name" value="BNACNNG47150D PROTEIN"/>
    <property type="match status" value="1"/>
</dbReference>
<name>A0AAV1CY40_OLDCO</name>
<feature type="compositionally biased region" description="Basic and acidic residues" evidence="1">
    <location>
        <begin position="354"/>
        <end position="370"/>
    </location>
</feature>
<feature type="region of interest" description="Disordered" evidence="1">
    <location>
        <begin position="293"/>
        <end position="370"/>
    </location>
</feature>
<gene>
    <name evidence="3" type="ORF">OLC1_LOCUS10368</name>
</gene>
<proteinExistence type="predicted"/>
<feature type="region of interest" description="Disordered" evidence="1">
    <location>
        <begin position="542"/>
        <end position="612"/>
    </location>
</feature>
<evidence type="ECO:0000256" key="1">
    <source>
        <dbReference type="SAM" id="MobiDB-lite"/>
    </source>
</evidence>
<reference evidence="3" key="1">
    <citation type="submission" date="2023-03" db="EMBL/GenBank/DDBJ databases">
        <authorList>
            <person name="Julca I."/>
        </authorList>
    </citation>
    <scope>NUCLEOTIDE SEQUENCE</scope>
</reference>
<feature type="region of interest" description="Disordered" evidence="1">
    <location>
        <begin position="154"/>
        <end position="277"/>
    </location>
</feature>
<feature type="compositionally biased region" description="Basic and acidic residues" evidence="1">
    <location>
        <begin position="218"/>
        <end position="233"/>
    </location>
</feature>